<proteinExistence type="predicted"/>
<accession>A0A0C2W301</accession>
<dbReference type="OrthoDB" id="2963168at2759"/>
<protein>
    <recommendedName>
        <fullName evidence="3">Actin-like ATPase domain-containing protein</fullName>
    </recommendedName>
</protein>
<dbReference type="Proteomes" id="UP000054097">
    <property type="component" value="Unassembled WGS sequence"/>
</dbReference>
<reference evidence="2" key="2">
    <citation type="submission" date="2015-01" db="EMBL/GenBank/DDBJ databases">
        <title>Evolutionary Origins and Diversification of the Mycorrhizal Mutualists.</title>
        <authorList>
            <consortium name="DOE Joint Genome Institute"/>
            <consortium name="Mycorrhizal Genomics Consortium"/>
            <person name="Kohler A."/>
            <person name="Kuo A."/>
            <person name="Nagy L.G."/>
            <person name="Floudas D."/>
            <person name="Copeland A."/>
            <person name="Barry K.W."/>
            <person name="Cichocki N."/>
            <person name="Veneault-Fourrey C."/>
            <person name="LaButti K."/>
            <person name="Lindquist E.A."/>
            <person name="Lipzen A."/>
            <person name="Lundell T."/>
            <person name="Morin E."/>
            <person name="Murat C."/>
            <person name="Riley R."/>
            <person name="Ohm R."/>
            <person name="Sun H."/>
            <person name="Tunlid A."/>
            <person name="Henrissat B."/>
            <person name="Grigoriev I.V."/>
            <person name="Hibbett D.S."/>
            <person name="Martin F."/>
        </authorList>
    </citation>
    <scope>NUCLEOTIDE SEQUENCE [LARGE SCALE GENOMIC DNA]</scope>
    <source>
        <strain evidence="2">MAFF 305830</strain>
    </source>
</reference>
<dbReference type="PANTHER" id="PTHR14187:SF5">
    <property type="entry name" value="HEAT SHOCK 70 KDA PROTEIN 12A"/>
    <property type="match status" value="1"/>
</dbReference>
<gene>
    <name evidence="1" type="ORF">M408DRAFT_333771</name>
</gene>
<sequence length="603" mass="67177">MVSYQGDTDTKYLGREMVALAFDIGTTSSAVSYTYLYPNDYARANVVTRWPGQPESVGSSKIPTLLAYRSGQCIAVGAEALEHVDDSYYNVAKWFKLHLHPPSMKRSNQPPPYGSLFGASSFEIPPLPPLVTIEQVYADFMKYLMVNVERSFQQTIPNGPAIWKRLRDAIVVIFTTPNGWDFTQQAVLRNAAIKAGLVTEETAYGLLEFVTEGEASVHYVLAYSRSKTWMTADTLFAVIDAGGSTVDSTLYDCKSIEPKLILEEACESECIQAGGVFVDRAAEGMFKQKLAGSKYGDEESIAEMMTAFESRTKRLFDGETTTYAVNFGSTRDNDRPNGIIKGKLSLTRTEIQSTFEDVIKRIMDSCLSLLNGRKVKYILLVGGFGESAYLQRKLTELFESQGVMIVTVEEQTKKAAAEGAAIWYIGQCVAARIARMTLGTELIPAYNPEDPEHRERMSRRFRDADGSLRIPDRLDVLIRKGTRMDNDFTVEEAFKMTTLVSEDALPRLKVRILACDVDEVPRWITDTKGKKLPQIRHLCALQADLSGLQGSLQPRYGRSGQYHLVDITVFIRLGGTKLQARLQWEENGTVREGPITIIPGALV</sequence>
<dbReference type="InterPro" id="IPR043129">
    <property type="entry name" value="ATPase_NBD"/>
</dbReference>
<dbReference type="EMBL" id="KN824403">
    <property type="protein sequence ID" value="KIM20878.1"/>
    <property type="molecule type" value="Genomic_DNA"/>
</dbReference>
<organism evidence="1 2">
    <name type="scientific">Serendipita vermifera MAFF 305830</name>
    <dbReference type="NCBI Taxonomy" id="933852"/>
    <lineage>
        <taxon>Eukaryota</taxon>
        <taxon>Fungi</taxon>
        <taxon>Dikarya</taxon>
        <taxon>Basidiomycota</taxon>
        <taxon>Agaricomycotina</taxon>
        <taxon>Agaricomycetes</taxon>
        <taxon>Sebacinales</taxon>
        <taxon>Serendipitaceae</taxon>
        <taxon>Serendipita</taxon>
    </lineage>
</organism>
<evidence type="ECO:0008006" key="3">
    <source>
        <dbReference type="Google" id="ProtNLM"/>
    </source>
</evidence>
<evidence type="ECO:0000313" key="2">
    <source>
        <dbReference type="Proteomes" id="UP000054097"/>
    </source>
</evidence>
<reference evidence="1 2" key="1">
    <citation type="submission" date="2014-04" db="EMBL/GenBank/DDBJ databases">
        <authorList>
            <consortium name="DOE Joint Genome Institute"/>
            <person name="Kuo A."/>
            <person name="Zuccaro A."/>
            <person name="Kohler A."/>
            <person name="Nagy L.G."/>
            <person name="Floudas D."/>
            <person name="Copeland A."/>
            <person name="Barry K.W."/>
            <person name="Cichocki N."/>
            <person name="Veneault-Fourrey C."/>
            <person name="LaButti K."/>
            <person name="Lindquist E.A."/>
            <person name="Lipzen A."/>
            <person name="Lundell T."/>
            <person name="Morin E."/>
            <person name="Murat C."/>
            <person name="Sun H."/>
            <person name="Tunlid A."/>
            <person name="Henrissat B."/>
            <person name="Grigoriev I.V."/>
            <person name="Hibbett D.S."/>
            <person name="Martin F."/>
            <person name="Nordberg H.P."/>
            <person name="Cantor M.N."/>
            <person name="Hua S.X."/>
        </authorList>
    </citation>
    <scope>NUCLEOTIDE SEQUENCE [LARGE SCALE GENOMIC DNA]</scope>
    <source>
        <strain evidence="1 2">MAFF 305830</strain>
    </source>
</reference>
<dbReference type="CDD" id="cd10170">
    <property type="entry name" value="ASKHA_NBD_HSP70"/>
    <property type="match status" value="1"/>
</dbReference>
<name>A0A0C2W301_SERVB</name>
<dbReference type="SUPFAM" id="SSF53067">
    <property type="entry name" value="Actin-like ATPase domain"/>
    <property type="match status" value="2"/>
</dbReference>
<dbReference type="Gene3D" id="3.90.640.10">
    <property type="entry name" value="Actin, Chain A, domain 4"/>
    <property type="match status" value="1"/>
</dbReference>
<evidence type="ECO:0000313" key="1">
    <source>
        <dbReference type="EMBL" id="KIM20878.1"/>
    </source>
</evidence>
<dbReference type="HOGENOM" id="CLU_009958_4_1_1"/>
<dbReference type="AlphaFoldDB" id="A0A0C2W301"/>
<dbReference type="STRING" id="933852.A0A0C2W301"/>
<dbReference type="PANTHER" id="PTHR14187">
    <property type="entry name" value="ALPHA KINASE/ELONGATION FACTOR 2 KINASE"/>
    <property type="match status" value="1"/>
</dbReference>
<dbReference type="Gene3D" id="3.30.420.40">
    <property type="match status" value="2"/>
</dbReference>
<keyword evidence="2" id="KW-1185">Reference proteome</keyword>